<dbReference type="Pfam" id="PF00248">
    <property type="entry name" value="Aldo_ket_red"/>
    <property type="match status" value="1"/>
</dbReference>
<dbReference type="PROSITE" id="PS00798">
    <property type="entry name" value="ALDOKETO_REDUCTASE_1"/>
    <property type="match status" value="1"/>
</dbReference>
<proteinExistence type="inferred from homology"/>
<dbReference type="EMBL" id="JBHSDY010000003">
    <property type="protein sequence ID" value="MFC4297502.1"/>
    <property type="molecule type" value="Genomic_DNA"/>
</dbReference>
<dbReference type="InterPro" id="IPR018170">
    <property type="entry name" value="Aldo/ket_reductase_CS"/>
</dbReference>
<reference evidence="6" key="1">
    <citation type="journal article" date="2019" name="Int. J. Syst. Evol. Microbiol.">
        <title>The Global Catalogue of Microorganisms (GCM) 10K type strain sequencing project: providing services to taxonomists for standard genome sequencing and annotation.</title>
        <authorList>
            <consortium name="The Broad Institute Genomics Platform"/>
            <consortium name="The Broad Institute Genome Sequencing Center for Infectious Disease"/>
            <person name="Wu L."/>
            <person name="Ma J."/>
        </authorList>
    </citation>
    <scope>NUCLEOTIDE SEQUENCE [LARGE SCALE GENOMIC DNA]</scope>
    <source>
        <strain evidence="6">CGMCC 1.19029</strain>
    </source>
</reference>
<dbReference type="InterPro" id="IPR036812">
    <property type="entry name" value="NAD(P)_OxRdtase_dom_sf"/>
</dbReference>
<dbReference type="InterPro" id="IPR023210">
    <property type="entry name" value="NADP_OxRdtase_dom"/>
</dbReference>
<keyword evidence="2" id="KW-0521">NADP</keyword>
<dbReference type="Gene3D" id="3.20.20.100">
    <property type="entry name" value="NADP-dependent oxidoreductase domain"/>
    <property type="match status" value="1"/>
</dbReference>
<dbReference type="PANTHER" id="PTHR43827:SF3">
    <property type="entry name" value="NADP-DEPENDENT OXIDOREDUCTASE DOMAIN-CONTAINING PROTEIN"/>
    <property type="match status" value="1"/>
</dbReference>
<feature type="domain" description="NADP-dependent oxidoreductase" evidence="4">
    <location>
        <begin position="19"/>
        <end position="259"/>
    </location>
</feature>
<comment type="caution">
    <text evidence="5">The sequence shown here is derived from an EMBL/GenBank/DDBJ whole genome shotgun (WGS) entry which is preliminary data.</text>
</comment>
<dbReference type="PRINTS" id="PR00069">
    <property type="entry name" value="ALDKETRDTASE"/>
</dbReference>
<protein>
    <submittedName>
        <fullName evidence="5">Aldo/keto reductase</fullName>
    </submittedName>
</protein>
<comment type="similarity">
    <text evidence="1">Belongs to the aldo/keto reductase family.</text>
</comment>
<evidence type="ECO:0000313" key="6">
    <source>
        <dbReference type="Proteomes" id="UP001595756"/>
    </source>
</evidence>
<gene>
    <name evidence="5" type="ORF">ACFO0J_05545</name>
</gene>
<dbReference type="RefSeq" id="WP_376812064.1">
    <property type="nucleotide sequence ID" value="NZ_JBHSDY010000003.1"/>
</dbReference>
<evidence type="ECO:0000313" key="5">
    <source>
        <dbReference type="EMBL" id="MFC4297502.1"/>
    </source>
</evidence>
<dbReference type="PANTHER" id="PTHR43827">
    <property type="entry name" value="2,5-DIKETO-D-GLUCONIC ACID REDUCTASE"/>
    <property type="match status" value="1"/>
</dbReference>
<evidence type="ECO:0000256" key="3">
    <source>
        <dbReference type="ARBA" id="ARBA00023002"/>
    </source>
</evidence>
<organism evidence="5 6">
    <name type="scientific">Castellaniella hirudinis</name>
    <dbReference type="NCBI Taxonomy" id="1144617"/>
    <lineage>
        <taxon>Bacteria</taxon>
        <taxon>Pseudomonadati</taxon>
        <taxon>Pseudomonadota</taxon>
        <taxon>Betaproteobacteria</taxon>
        <taxon>Burkholderiales</taxon>
        <taxon>Alcaligenaceae</taxon>
        <taxon>Castellaniella</taxon>
    </lineage>
</organism>
<keyword evidence="6" id="KW-1185">Reference proteome</keyword>
<dbReference type="PIRSF" id="PIRSF000097">
    <property type="entry name" value="AKR"/>
    <property type="match status" value="1"/>
</dbReference>
<evidence type="ECO:0000256" key="1">
    <source>
        <dbReference type="ARBA" id="ARBA00007905"/>
    </source>
</evidence>
<evidence type="ECO:0000256" key="2">
    <source>
        <dbReference type="ARBA" id="ARBA00022857"/>
    </source>
</evidence>
<keyword evidence="3" id="KW-0560">Oxidoreductase</keyword>
<dbReference type="SUPFAM" id="SSF51430">
    <property type="entry name" value="NAD(P)-linked oxidoreductase"/>
    <property type="match status" value="1"/>
</dbReference>
<dbReference type="Proteomes" id="UP001595756">
    <property type="component" value="Unassembled WGS sequence"/>
</dbReference>
<dbReference type="PROSITE" id="PS00062">
    <property type="entry name" value="ALDOKETO_REDUCTASE_2"/>
    <property type="match status" value="1"/>
</dbReference>
<sequence length="280" mass="31683">MTTNQPYITFHDGRRAPQLGMGTWQLTGDAVVPSIQAAVEAGYRSIDTAAIYGNEVEVGRGIARCGIPREDLFVATKVWNDRHGHDSTKTALQESLDRLGLDYVDLYLIHWPVPQNKRYLETWEALIQLRDEGRARSIGVCNFQVGHLQKLLDSTGVLPVVNQIELHPHFQQAELRAYHQDHDIRTEAWSPLGRTQALQDPVILELAHQLQATPAQVILRWHIQMGHMVIPKSSHPARLQENINLWNLHLDDAALARIAVLDRADGRIGPDPDTFYLMKK</sequence>
<evidence type="ECO:0000259" key="4">
    <source>
        <dbReference type="Pfam" id="PF00248"/>
    </source>
</evidence>
<name>A0ABV8RXE1_9BURK</name>
<dbReference type="InterPro" id="IPR020471">
    <property type="entry name" value="AKR"/>
</dbReference>
<accession>A0ABV8RXE1</accession>
<dbReference type="PROSITE" id="PS00063">
    <property type="entry name" value="ALDOKETO_REDUCTASE_3"/>
    <property type="match status" value="1"/>
</dbReference>